<dbReference type="AlphaFoldDB" id="C0GIR8"/>
<evidence type="ECO:0000313" key="6">
    <source>
        <dbReference type="EMBL" id="EEG76732.1"/>
    </source>
</evidence>
<dbReference type="PANTHER" id="PTHR35529:SF2">
    <property type="entry name" value="SPORULATION PROTEIN YTAF-RELATED"/>
    <property type="match status" value="1"/>
</dbReference>
<feature type="transmembrane region" description="Helical" evidence="5">
    <location>
        <begin position="190"/>
        <end position="208"/>
    </location>
</feature>
<dbReference type="Proteomes" id="UP000006443">
    <property type="component" value="Unassembled WGS sequence"/>
</dbReference>
<feature type="transmembrane region" description="Helical" evidence="5">
    <location>
        <begin position="6"/>
        <end position="24"/>
    </location>
</feature>
<sequence>MPFVSVIMLGMAVSFDGFGVGFAYGLRRVHIPPWSLLIICLSSALSVFVSMQAGSMIAKLFSPQIASIIGGIMLMAVGFIIIRQSLAESEAEKSRPVKSNEGRGYNYFSGVLREPTRADFDCSGVITGKEAVVLGVALAMDAFAAGFGAAMMGFAPLATSVVVGVTKLVLVSAGLCLGRRYSQSVSGERAAVFAGLALMVLGVAALLGL</sequence>
<organism evidence="6 7">
    <name type="scientific">Dethiobacter alkaliphilus AHT 1</name>
    <dbReference type="NCBI Taxonomy" id="555088"/>
    <lineage>
        <taxon>Bacteria</taxon>
        <taxon>Bacillati</taxon>
        <taxon>Bacillota</taxon>
        <taxon>Dethiobacteria</taxon>
        <taxon>Dethiobacterales</taxon>
        <taxon>Dethiobacteraceae</taxon>
        <taxon>Dethiobacter</taxon>
    </lineage>
</organism>
<reference evidence="6 7" key="1">
    <citation type="submission" date="2009-02" db="EMBL/GenBank/DDBJ databases">
        <title>Sequencing of the draft genome and assembly of Dethiobacter alkaliphilus AHT 1.</title>
        <authorList>
            <consortium name="US DOE Joint Genome Institute (JGI-PGF)"/>
            <person name="Lucas S."/>
            <person name="Copeland A."/>
            <person name="Lapidus A."/>
            <person name="Glavina del Rio T."/>
            <person name="Dalin E."/>
            <person name="Tice H."/>
            <person name="Bruce D."/>
            <person name="Goodwin L."/>
            <person name="Pitluck S."/>
            <person name="Larimer F."/>
            <person name="Land M.L."/>
            <person name="Hauser L."/>
            <person name="Muyzer G."/>
        </authorList>
    </citation>
    <scope>NUCLEOTIDE SEQUENCE [LARGE SCALE GENOMIC DNA]</scope>
    <source>
        <strain evidence="6 7">AHT 1</strain>
    </source>
</reference>
<feature type="transmembrane region" description="Helical" evidence="5">
    <location>
        <begin position="64"/>
        <end position="82"/>
    </location>
</feature>
<evidence type="ECO:0000313" key="7">
    <source>
        <dbReference type="Proteomes" id="UP000006443"/>
    </source>
</evidence>
<gene>
    <name evidence="6" type="ORF">DealDRAFT_2377</name>
</gene>
<keyword evidence="4 5" id="KW-0472">Membrane</keyword>
<dbReference type="NCBIfam" id="TIGR02840">
    <property type="entry name" value="spore_YtaF"/>
    <property type="match status" value="1"/>
</dbReference>
<dbReference type="STRING" id="555088.DealDRAFT_2377"/>
<dbReference type="InterPro" id="IPR014205">
    <property type="entry name" value="Spore_YtaF"/>
</dbReference>
<evidence type="ECO:0000256" key="3">
    <source>
        <dbReference type="ARBA" id="ARBA00022989"/>
    </source>
</evidence>
<feature type="transmembrane region" description="Helical" evidence="5">
    <location>
        <begin position="131"/>
        <end position="151"/>
    </location>
</feature>
<proteinExistence type="predicted"/>
<dbReference type="EMBL" id="ACJM01000013">
    <property type="protein sequence ID" value="EEG76732.1"/>
    <property type="molecule type" value="Genomic_DNA"/>
</dbReference>
<dbReference type="Pfam" id="PF02659">
    <property type="entry name" value="Mntp"/>
    <property type="match status" value="2"/>
</dbReference>
<evidence type="ECO:0000256" key="4">
    <source>
        <dbReference type="ARBA" id="ARBA00023136"/>
    </source>
</evidence>
<evidence type="ECO:0000256" key="1">
    <source>
        <dbReference type="ARBA" id="ARBA00022475"/>
    </source>
</evidence>
<dbReference type="eggNOG" id="COG1971">
    <property type="taxonomic scope" value="Bacteria"/>
</dbReference>
<keyword evidence="7" id="KW-1185">Reference proteome</keyword>
<protein>
    <submittedName>
        <fullName evidence="6">Sporulation protein YtaF</fullName>
    </submittedName>
</protein>
<dbReference type="OrthoDB" id="1679205at2"/>
<keyword evidence="1" id="KW-1003">Cell membrane</keyword>
<evidence type="ECO:0000256" key="5">
    <source>
        <dbReference type="SAM" id="Phobius"/>
    </source>
</evidence>
<dbReference type="RefSeq" id="WP_008517700.1">
    <property type="nucleotide sequence ID" value="NZ_ACJM01000013.1"/>
</dbReference>
<feature type="transmembrane region" description="Helical" evidence="5">
    <location>
        <begin position="36"/>
        <end position="58"/>
    </location>
</feature>
<accession>C0GIR8</accession>
<keyword evidence="2 5" id="KW-0812">Transmembrane</keyword>
<keyword evidence="3 5" id="KW-1133">Transmembrane helix</keyword>
<dbReference type="InterPro" id="IPR003810">
    <property type="entry name" value="Mntp/YtaF"/>
</dbReference>
<dbReference type="PANTHER" id="PTHR35529">
    <property type="entry name" value="MANGANESE EFFLUX PUMP MNTP-RELATED"/>
    <property type="match status" value="1"/>
</dbReference>
<feature type="transmembrane region" description="Helical" evidence="5">
    <location>
        <begin position="157"/>
        <end position="178"/>
    </location>
</feature>
<name>C0GIR8_DETAL</name>
<comment type="caution">
    <text evidence="6">The sequence shown here is derived from an EMBL/GenBank/DDBJ whole genome shotgun (WGS) entry which is preliminary data.</text>
</comment>
<evidence type="ECO:0000256" key="2">
    <source>
        <dbReference type="ARBA" id="ARBA00022692"/>
    </source>
</evidence>